<dbReference type="Proteomes" id="UP000518887">
    <property type="component" value="Unassembled WGS sequence"/>
</dbReference>
<reference evidence="2 3" key="1">
    <citation type="submission" date="2020-08" db="EMBL/GenBank/DDBJ databases">
        <title>Genomic Encyclopedia of Type Strains, Phase IV (KMG-IV): sequencing the most valuable type-strain genomes for metagenomic binning, comparative biology and taxonomic classification.</title>
        <authorList>
            <person name="Goeker M."/>
        </authorList>
    </citation>
    <scope>NUCLEOTIDE SEQUENCE [LARGE SCALE GENOMIC DNA]</scope>
    <source>
        <strain evidence="2 3">DSM 103462</strain>
    </source>
</reference>
<dbReference type="Pfam" id="PF00665">
    <property type="entry name" value="rve"/>
    <property type="match status" value="1"/>
</dbReference>
<dbReference type="PANTHER" id="PTHR46889">
    <property type="entry name" value="TRANSPOSASE INSF FOR INSERTION SEQUENCE IS3B-RELATED"/>
    <property type="match status" value="1"/>
</dbReference>
<dbReference type="EMBL" id="JACHFQ010000015">
    <property type="protein sequence ID" value="MBB5227463.1"/>
    <property type="molecule type" value="Genomic_DNA"/>
</dbReference>
<dbReference type="InterPro" id="IPR001584">
    <property type="entry name" value="Integrase_cat-core"/>
</dbReference>
<dbReference type="InterPro" id="IPR036397">
    <property type="entry name" value="RNaseH_sf"/>
</dbReference>
<feature type="domain" description="Integrase catalytic" evidence="1">
    <location>
        <begin position="60"/>
        <end position="229"/>
    </location>
</feature>
<comment type="caution">
    <text evidence="2">The sequence shown here is derived from an EMBL/GenBank/DDBJ whole genome shotgun (WGS) entry which is preliminary data.</text>
</comment>
<gene>
    <name evidence="2" type="ORF">HNP76_002865</name>
</gene>
<name>A0A7W8LNJ4_9SPIR</name>
<dbReference type="Gene3D" id="3.30.420.10">
    <property type="entry name" value="Ribonuclease H-like superfamily/Ribonuclease H"/>
    <property type="match status" value="1"/>
</dbReference>
<dbReference type="GO" id="GO:0015074">
    <property type="term" value="P:DNA integration"/>
    <property type="evidence" value="ECO:0007669"/>
    <property type="project" value="InterPro"/>
</dbReference>
<evidence type="ECO:0000313" key="3">
    <source>
        <dbReference type="Proteomes" id="UP000518887"/>
    </source>
</evidence>
<protein>
    <submittedName>
        <fullName evidence="2">Transposase InsO family protein</fullName>
    </submittedName>
</protein>
<proteinExistence type="predicted"/>
<sequence>MTRKLISMGYLINHKKVARIMRENCLNSVVRRKKYSPEVYARRKQLKETVPANVLNRNFFSPYPRSIFVTDITYLYTSDGVYYLNIIEDLYNREVVAWKIGSSPDSYLCIETVRLLSESIDLTDTIIHSDQGSSYTSYDYRDFLVSLGITQSCSDVGECWDNAAMESFNSILKTEGFYAKWTKKAFKECRIPSQDVFEQVRNFILYYNNFRLKKQLGDLSPAMFLEKYPLGKE</sequence>
<dbReference type="InterPro" id="IPR050900">
    <property type="entry name" value="Transposase_IS3/IS150/IS904"/>
</dbReference>
<organism evidence="2 3">
    <name type="scientific">Treponema ruminis</name>
    <dbReference type="NCBI Taxonomy" id="744515"/>
    <lineage>
        <taxon>Bacteria</taxon>
        <taxon>Pseudomonadati</taxon>
        <taxon>Spirochaetota</taxon>
        <taxon>Spirochaetia</taxon>
        <taxon>Spirochaetales</taxon>
        <taxon>Treponemataceae</taxon>
        <taxon>Treponema</taxon>
    </lineage>
</organism>
<dbReference type="SUPFAM" id="SSF53098">
    <property type="entry name" value="Ribonuclease H-like"/>
    <property type="match status" value="1"/>
</dbReference>
<dbReference type="PANTHER" id="PTHR46889:SF4">
    <property type="entry name" value="TRANSPOSASE INSO FOR INSERTION SEQUENCE ELEMENT IS911B-RELATED"/>
    <property type="match status" value="1"/>
</dbReference>
<keyword evidence="3" id="KW-1185">Reference proteome</keyword>
<dbReference type="AlphaFoldDB" id="A0A7W8LNJ4"/>
<evidence type="ECO:0000259" key="1">
    <source>
        <dbReference type="PROSITE" id="PS50994"/>
    </source>
</evidence>
<dbReference type="NCBIfam" id="NF033516">
    <property type="entry name" value="transpos_IS3"/>
    <property type="match status" value="1"/>
</dbReference>
<accession>A0A7W8LNJ4</accession>
<dbReference type="InterPro" id="IPR012337">
    <property type="entry name" value="RNaseH-like_sf"/>
</dbReference>
<dbReference type="GO" id="GO:0003676">
    <property type="term" value="F:nucleic acid binding"/>
    <property type="evidence" value="ECO:0007669"/>
    <property type="project" value="InterPro"/>
</dbReference>
<evidence type="ECO:0000313" key="2">
    <source>
        <dbReference type="EMBL" id="MBB5227463.1"/>
    </source>
</evidence>
<dbReference type="InterPro" id="IPR048020">
    <property type="entry name" value="Transpos_IS3"/>
</dbReference>
<dbReference type="PROSITE" id="PS50994">
    <property type="entry name" value="INTEGRASE"/>
    <property type="match status" value="1"/>
</dbReference>